<dbReference type="InterPro" id="IPR009081">
    <property type="entry name" value="PP-bd_ACP"/>
</dbReference>
<keyword evidence="5" id="KW-1185">Reference proteome</keyword>
<name>A0ABP3G9E6_9ACTN</name>
<dbReference type="InterPro" id="IPR006162">
    <property type="entry name" value="Ppantetheine_attach_site"/>
</dbReference>
<proteinExistence type="predicted"/>
<dbReference type="PROSITE" id="PS50075">
    <property type="entry name" value="CARRIER"/>
    <property type="match status" value="1"/>
</dbReference>
<evidence type="ECO:0000256" key="2">
    <source>
        <dbReference type="ARBA" id="ARBA00022553"/>
    </source>
</evidence>
<dbReference type="SUPFAM" id="SSF47336">
    <property type="entry name" value="ACP-like"/>
    <property type="match status" value="1"/>
</dbReference>
<dbReference type="Proteomes" id="UP001500063">
    <property type="component" value="Unassembled WGS sequence"/>
</dbReference>
<dbReference type="Pfam" id="PF00550">
    <property type="entry name" value="PP-binding"/>
    <property type="match status" value="1"/>
</dbReference>
<gene>
    <name evidence="4" type="ORF">GCM10010319_15080</name>
</gene>
<dbReference type="PROSITE" id="PS00012">
    <property type="entry name" value="PHOSPHOPANTETHEINE"/>
    <property type="match status" value="1"/>
</dbReference>
<keyword evidence="1" id="KW-0596">Phosphopantetheine</keyword>
<feature type="domain" description="Carrier" evidence="3">
    <location>
        <begin position="11"/>
        <end position="85"/>
    </location>
</feature>
<protein>
    <recommendedName>
        <fullName evidence="3">Carrier domain-containing protein</fullName>
    </recommendedName>
</protein>
<comment type="caution">
    <text evidence="4">The sequence shown here is derived from an EMBL/GenBank/DDBJ whole genome shotgun (WGS) entry which is preliminary data.</text>
</comment>
<dbReference type="RefSeq" id="WP_344117038.1">
    <property type="nucleotide sequence ID" value="NZ_BAAABW010000008.1"/>
</dbReference>
<organism evidence="4 5">
    <name type="scientific">Streptomyces blastmyceticus</name>
    <dbReference type="NCBI Taxonomy" id="68180"/>
    <lineage>
        <taxon>Bacteria</taxon>
        <taxon>Bacillati</taxon>
        <taxon>Actinomycetota</taxon>
        <taxon>Actinomycetes</taxon>
        <taxon>Kitasatosporales</taxon>
        <taxon>Streptomycetaceae</taxon>
        <taxon>Streptomyces</taxon>
    </lineage>
</organism>
<evidence type="ECO:0000313" key="4">
    <source>
        <dbReference type="EMBL" id="GAA0340018.1"/>
    </source>
</evidence>
<dbReference type="Gene3D" id="1.10.1200.10">
    <property type="entry name" value="ACP-like"/>
    <property type="match status" value="1"/>
</dbReference>
<keyword evidence="2" id="KW-0597">Phosphoprotein</keyword>
<evidence type="ECO:0000259" key="3">
    <source>
        <dbReference type="PROSITE" id="PS50075"/>
    </source>
</evidence>
<accession>A0ABP3G9E6</accession>
<reference evidence="5" key="1">
    <citation type="journal article" date="2019" name="Int. J. Syst. Evol. Microbiol.">
        <title>The Global Catalogue of Microorganisms (GCM) 10K type strain sequencing project: providing services to taxonomists for standard genome sequencing and annotation.</title>
        <authorList>
            <consortium name="The Broad Institute Genomics Platform"/>
            <consortium name="The Broad Institute Genome Sequencing Center for Infectious Disease"/>
            <person name="Wu L."/>
            <person name="Ma J."/>
        </authorList>
    </citation>
    <scope>NUCLEOTIDE SEQUENCE [LARGE SCALE GENOMIC DNA]</scope>
    <source>
        <strain evidence="5">JCM 4565</strain>
    </source>
</reference>
<evidence type="ECO:0000313" key="5">
    <source>
        <dbReference type="Proteomes" id="UP001500063"/>
    </source>
</evidence>
<dbReference type="EMBL" id="BAAABW010000008">
    <property type="protein sequence ID" value="GAA0340018.1"/>
    <property type="molecule type" value="Genomic_DNA"/>
</dbReference>
<dbReference type="InterPro" id="IPR036736">
    <property type="entry name" value="ACP-like_sf"/>
</dbReference>
<sequence length="91" mass="9659">MTTTQAPGLLDTERALIKESVCDILELEPADVTGASLFKELGADSLGVIEILAHIEQEFAVTIDQSQLDRMVSLDGVYAVVAEARAAAGQK</sequence>
<evidence type="ECO:0000256" key="1">
    <source>
        <dbReference type="ARBA" id="ARBA00022450"/>
    </source>
</evidence>